<dbReference type="PROSITE" id="PS50835">
    <property type="entry name" value="IG_LIKE"/>
    <property type="match status" value="3"/>
</dbReference>
<dbReference type="InterPro" id="IPR007110">
    <property type="entry name" value="Ig-like_dom"/>
</dbReference>
<protein>
    <submittedName>
        <fullName evidence="12">Lachesin</fullName>
    </submittedName>
</protein>
<keyword evidence="11" id="KW-1185">Reference proteome</keyword>
<dbReference type="AlphaFoldDB" id="A0A1S3DEJ8"/>
<feature type="domain" description="Ig-like" evidence="10">
    <location>
        <begin position="25"/>
        <end position="124"/>
    </location>
</feature>
<dbReference type="SUPFAM" id="SSF48726">
    <property type="entry name" value="Immunoglobulin"/>
    <property type="match status" value="3"/>
</dbReference>
<dbReference type="Proteomes" id="UP000079169">
    <property type="component" value="Unplaced"/>
</dbReference>
<proteinExistence type="predicted"/>
<dbReference type="CTD" id="36363"/>
<dbReference type="Gene3D" id="2.60.40.10">
    <property type="entry name" value="Immunoglobulins"/>
    <property type="match status" value="3"/>
</dbReference>
<dbReference type="InterPro" id="IPR003598">
    <property type="entry name" value="Ig_sub2"/>
</dbReference>
<gene>
    <name evidence="12" type="primary">LOC103517131</name>
</gene>
<evidence type="ECO:0000256" key="9">
    <source>
        <dbReference type="SAM" id="SignalP"/>
    </source>
</evidence>
<keyword evidence="7" id="KW-0325">Glycoprotein</keyword>
<organism evidence="11 12">
    <name type="scientific">Diaphorina citri</name>
    <name type="common">Asian citrus psyllid</name>
    <dbReference type="NCBI Taxonomy" id="121845"/>
    <lineage>
        <taxon>Eukaryota</taxon>
        <taxon>Metazoa</taxon>
        <taxon>Ecdysozoa</taxon>
        <taxon>Arthropoda</taxon>
        <taxon>Hexapoda</taxon>
        <taxon>Insecta</taxon>
        <taxon>Pterygota</taxon>
        <taxon>Neoptera</taxon>
        <taxon>Paraneoptera</taxon>
        <taxon>Hemiptera</taxon>
        <taxon>Sternorrhyncha</taxon>
        <taxon>Psylloidea</taxon>
        <taxon>Psyllidae</taxon>
        <taxon>Diaphorininae</taxon>
        <taxon>Diaphorina</taxon>
    </lineage>
</organism>
<dbReference type="Pfam" id="PF07686">
    <property type="entry name" value="V-set"/>
    <property type="match status" value="1"/>
</dbReference>
<keyword evidence="4" id="KW-0677">Repeat</keyword>
<dbReference type="FunFam" id="2.60.40.10:FF:000005">
    <property type="entry name" value="Neuronal cell adhesion molecule"/>
    <property type="match status" value="1"/>
</dbReference>
<dbReference type="InterPro" id="IPR013783">
    <property type="entry name" value="Ig-like_fold"/>
</dbReference>
<name>A0A1S3DEJ8_DIACI</name>
<keyword evidence="8" id="KW-0393">Immunoglobulin domain</keyword>
<feature type="domain" description="Ig-like" evidence="10">
    <location>
        <begin position="226"/>
        <end position="319"/>
    </location>
</feature>
<keyword evidence="5" id="KW-0472">Membrane</keyword>
<dbReference type="RefSeq" id="XP_008480373.1">
    <property type="nucleotide sequence ID" value="XM_008482151.3"/>
</dbReference>
<dbReference type="InterPro" id="IPR036179">
    <property type="entry name" value="Ig-like_dom_sf"/>
</dbReference>
<evidence type="ECO:0000256" key="3">
    <source>
        <dbReference type="ARBA" id="ARBA00022729"/>
    </source>
</evidence>
<feature type="signal peptide" evidence="9">
    <location>
        <begin position="1"/>
        <end position="21"/>
    </location>
</feature>
<comment type="subcellular location">
    <subcellularLocation>
        <location evidence="1">Cell membrane</location>
    </subcellularLocation>
</comment>
<dbReference type="InterPro" id="IPR003599">
    <property type="entry name" value="Ig_sub"/>
</dbReference>
<dbReference type="GO" id="GO:0005886">
    <property type="term" value="C:plasma membrane"/>
    <property type="evidence" value="ECO:0007669"/>
    <property type="project" value="UniProtKB-SubCell"/>
</dbReference>
<dbReference type="Pfam" id="PF13927">
    <property type="entry name" value="Ig_3"/>
    <property type="match status" value="1"/>
</dbReference>
<dbReference type="Pfam" id="PF07679">
    <property type="entry name" value="I-set"/>
    <property type="match status" value="1"/>
</dbReference>
<dbReference type="GO" id="GO:0043005">
    <property type="term" value="C:neuron projection"/>
    <property type="evidence" value="ECO:0007669"/>
    <property type="project" value="TreeGrafter"/>
</dbReference>
<dbReference type="KEGG" id="dci:103517131"/>
<sequence length="367" mass="41065">MESKGFIFGFVLFFLINLTTAQRTPTISYISQEQIKDIGGTVELKCSVQYAQDYPVIWMKVDRNKVTEPLPISTGSSLIIRDSRFAIRYDTASSTYTLLVKDIQETDAGYYRCQVIIGINNKISAEVDLQVRRPPVISDNSTRSLVVSEGQPVQLECFAGGHPTPRISWRRENNAILPTGGSIYRGSILKIPQITKEDRGTYYCVAENGVGKGTRRNIAVEVEFAPVITVPKPRLGQALQYDMDLECHVEAYPPPAIVWIKEDTQQVLTNNQHYSISHFATADEFTDTTIRVITIEKRQYGSYICRAANKLGTSEKTVELFESIIPVCPPACGQTRPSDAPVVQMSKITLLVVQLLLGTVISRFFQR</sequence>
<evidence type="ECO:0000256" key="1">
    <source>
        <dbReference type="ARBA" id="ARBA00004236"/>
    </source>
</evidence>
<dbReference type="GeneID" id="103517131"/>
<evidence type="ECO:0000313" key="12">
    <source>
        <dbReference type="RefSeq" id="XP_008480373.1"/>
    </source>
</evidence>
<feature type="chain" id="PRO_5010248073" evidence="9">
    <location>
        <begin position="22"/>
        <end position="367"/>
    </location>
</feature>
<dbReference type="InterPro" id="IPR051170">
    <property type="entry name" value="Neural/epithelial_adhesion"/>
</dbReference>
<evidence type="ECO:0000313" key="11">
    <source>
        <dbReference type="Proteomes" id="UP000079169"/>
    </source>
</evidence>
<evidence type="ECO:0000256" key="7">
    <source>
        <dbReference type="ARBA" id="ARBA00023180"/>
    </source>
</evidence>
<dbReference type="PaxDb" id="121845-A0A1S3DEJ8"/>
<accession>A0A1S3DEJ8</accession>
<dbReference type="GO" id="GO:0098609">
    <property type="term" value="P:cell-cell adhesion"/>
    <property type="evidence" value="ECO:0007669"/>
    <property type="project" value="UniProtKB-ARBA"/>
</dbReference>
<evidence type="ECO:0000256" key="8">
    <source>
        <dbReference type="ARBA" id="ARBA00023319"/>
    </source>
</evidence>
<feature type="domain" description="Ig-like" evidence="10">
    <location>
        <begin position="135"/>
        <end position="221"/>
    </location>
</feature>
<dbReference type="OMA" id="KITADVW"/>
<dbReference type="PANTHER" id="PTHR12231:SF220">
    <property type="entry name" value="LACHESIN"/>
    <property type="match status" value="1"/>
</dbReference>
<keyword evidence="2" id="KW-1003">Cell membrane</keyword>
<reference evidence="12" key="1">
    <citation type="submission" date="2025-08" db="UniProtKB">
        <authorList>
            <consortium name="RefSeq"/>
        </authorList>
    </citation>
    <scope>IDENTIFICATION</scope>
</reference>
<evidence type="ECO:0000256" key="6">
    <source>
        <dbReference type="ARBA" id="ARBA00023157"/>
    </source>
</evidence>
<keyword evidence="6" id="KW-1015">Disulfide bond</keyword>
<evidence type="ECO:0000256" key="2">
    <source>
        <dbReference type="ARBA" id="ARBA00022475"/>
    </source>
</evidence>
<dbReference type="SMART" id="SM00408">
    <property type="entry name" value="IGc2"/>
    <property type="match status" value="3"/>
</dbReference>
<dbReference type="InterPro" id="IPR013106">
    <property type="entry name" value="Ig_V-set"/>
</dbReference>
<evidence type="ECO:0000259" key="10">
    <source>
        <dbReference type="PROSITE" id="PS50835"/>
    </source>
</evidence>
<dbReference type="PANTHER" id="PTHR12231">
    <property type="entry name" value="CTX-RELATED TYPE I TRANSMEMBRANE PROTEIN"/>
    <property type="match status" value="1"/>
</dbReference>
<dbReference type="SMART" id="SM00409">
    <property type="entry name" value="IG"/>
    <property type="match status" value="3"/>
</dbReference>
<evidence type="ECO:0000256" key="5">
    <source>
        <dbReference type="ARBA" id="ARBA00023136"/>
    </source>
</evidence>
<keyword evidence="3 9" id="KW-0732">Signal</keyword>
<dbReference type="InterPro" id="IPR013098">
    <property type="entry name" value="Ig_I-set"/>
</dbReference>
<evidence type="ECO:0000256" key="4">
    <source>
        <dbReference type="ARBA" id="ARBA00022737"/>
    </source>
</evidence>
<dbReference type="STRING" id="121845.A0A1S3DEJ8"/>